<dbReference type="EC" id="1.2.1.5" evidence="3"/>
<dbReference type="PROSITE" id="PS00070">
    <property type="entry name" value="ALDEHYDE_DEHYDR_CYS"/>
    <property type="match status" value="1"/>
</dbReference>
<dbReference type="GO" id="GO:0004030">
    <property type="term" value="F:aldehyde dehydrogenase [NAD(P)+] activity"/>
    <property type="evidence" value="ECO:0007669"/>
    <property type="project" value="UniProtKB-EC"/>
</dbReference>
<proteinExistence type="predicted"/>
<dbReference type="OrthoDB" id="6882680at2"/>
<dbReference type="Gene3D" id="3.40.309.10">
    <property type="entry name" value="Aldehyde Dehydrogenase, Chain A, domain 2"/>
    <property type="match status" value="1"/>
</dbReference>
<dbReference type="Gene3D" id="3.40.605.10">
    <property type="entry name" value="Aldehyde Dehydrogenase, Chain A, domain 1"/>
    <property type="match status" value="1"/>
</dbReference>
<gene>
    <name evidence="3" type="primary">puuC</name>
    <name evidence="3" type="ORF">RN51_01589</name>
</gene>
<protein>
    <submittedName>
        <fullName evidence="3">Aldehyde dehydrogenase PuuC</fullName>
        <ecNumber evidence="3">1.2.1.5</ecNumber>
    </submittedName>
</protein>
<dbReference type="Proteomes" id="UP000033725">
    <property type="component" value="Unassembled WGS sequence"/>
</dbReference>
<dbReference type="AlphaFoldDB" id="A0A0F0KUD6"/>
<evidence type="ECO:0000259" key="2">
    <source>
        <dbReference type="Pfam" id="PF00171"/>
    </source>
</evidence>
<dbReference type="Pfam" id="PF00171">
    <property type="entry name" value="Aldedh"/>
    <property type="match status" value="1"/>
</dbReference>
<feature type="domain" description="Aldehyde dehydrogenase" evidence="2">
    <location>
        <begin position="38"/>
        <end position="490"/>
    </location>
</feature>
<sequence length="496" mass="52847">MFTATGDDWADRAATLPLRTRMFIDGAWEEGSAAPLIPVSPRDGRALPPISTASASDVDRAVRSARAAFDSGVWSRIAPRERGQLLIAFAQKIHDNAEELALTISLEMGKPVREALQTELRAVVNCFRWYGEAVDKVLDEIPVTAPNSLALVTREPAGVVAAVVPWNFPLTMTAWKLAPALAVGNSVVLKPAEHTTFSALRLAELAHEAGIPAGVLNVTPGTGQVAGRALGEHHDVDVVTFTGSPEVGRMFLGYSAASNGKRVWPELGGKTASLVLPDADLERAVRATADGCFYNQGQMCTASSRLLVPRSQRDRALEIAAEVARTSLPADPFDVSTSMGAIVSERQLAGIAGFVERAEAEGAELAAGTAERFQAVDGGSYFAPVVLGVTPQHEVAQREVFGPVLSVISYDDVEHALEIANGTEFGLAAALWSTDLNAVHALSRRLRAGVVWVNCFEEGDMTIPFGGVKGSGFGRDKSLHALEKFTDLKTTWIELS</sequence>
<dbReference type="EMBL" id="JYIV01000024">
    <property type="protein sequence ID" value="KJL22846.1"/>
    <property type="molecule type" value="Genomic_DNA"/>
</dbReference>
<evidence type="ECO:0000313" key="4">
    <source>
        <dbReference type="Proteomes" id="UP000033725"/>
    </source>
</evidence>
<dbReference type="PATRIC" id="fig|82380.10.peg.1597"/>
<comment type="caution">
    <text evidence="3">The sequence shown here is derived from an EMBL/GenBank/DDBJ whole genome shotgun (WGS) entry which is preliminary data.</text>
</comment>
<dbReference type="FunFam" id="3.40.605.10:FF:000001">
    <property type="entry name" value="Aldehyde dehydrogenase 1"/>
    <property type="match status" value="1"/>
</dbReference>
<organism evidence="3 4">
    <name type="scientific">Microbacterium oxydans</name>
    <dbReference type="NCBI Taxonomy" id="82380"/>
    <lineage>
        <taxon>Bacteria</taxon>
        <taxon>Bacillati</taxon>
        <taxon>Actinomycetota</taxon>
        <taxon>Actinomycetes</taxon>
        <taxon>Micrococcales</taxon>
        <taxon>Microbacteriaceae</taxon>
        <taxon>Microbacterium</taxon>
    </lineage>
</organism>
<dbReference type="InterPro" id="IPR015590">
    <property type="entry name" value="Aldehyde_DH_dom"/>
</dbReference>
<accession>A0A0F0KUD6</accession>
<dbReference type="InterPro" id="IPR016160">
    <property type="entry name" value="Ald_DH_CS_CYS"/>
</dbReference>
<dbReference type="SUPFAM" id="SSF53720">
    <property type="entry name" value="ALDH-like"/>
    <property type="match status" value="1"/>
</dbReference>
<evidence type="ECO:0000313" key="3">
    <source>
        <dbReference type="EMBL" id="KJL22846.1"/>
    </source>
</evidence>
<dbReference type="PANTHER" id="PTHR11699">
    <property type="entry name" value="ALDEHYDE DEHYDROGENASE-RELATED"/>
    <property type="match status" value="1"/>
</dbReference>
<evidence type="ECO:0000256" key="1">
    <source>
        <dbReference type="ARBA" id="ARBA00023002"/>
    </source>
</evidence>
<dbReference type="InterPro" id="IPR016162">
    <property type="entry name" value="Ald_DH_N"/>
</dbReference>
<dbReference type="RefSeq" id="WP_045263504.1">
    <property type="nucleotide sequence ID" value="NZ_JYIV01000024.1"/>
</dbReference>
<name>A0A0F0KUD6_9MICO</name>
<keyword evidence="1 3" id="KW-0560">Oxidoreductase</keyword>
<dbReference type="InterPro" id="IPR016163">
    <property type="entry name" value="Ald_DH_C"/>
</dbReference>
<dbReference type="InterPro" id="IPR016161">
    <property type="entry name" value="Ald_DH/histidinol_DH"/>
</dbReference>
<reference evidence="3 4" key="1">
    <citation type="submission" date="2015-02" db="EMBL/GenBank/DDBJ databases">
        <title>Draft genome sequences of ten Microbacterium spp. with emphasis on heavy metal contaminated environments.</title>
        <authorList>
            <person name="Corretto E."/>
        </authorList>
    </citation>
    <scope>NUCLEOTIDE SEQUENCE [LARGE SCALE GENOMIC DNA]</scope>
    <source>
        <strain evidence="3 4">BEL163</strain>
    </source>
</reference>